<dbReference type="CDD" id="cd05233">
    <property type="entry name" value="SDR_c"/>
    <property type="match status" value="1"/>
</dbReference>
<dbReference type="Gene3D" id="3.40.50.720">
    <property type="entry name" value="NAD(P)-binding Rossmann-like Domain"/>
    <property type="match status" value="1"/>
</dbReference>
<dbReference type="GO" id="GO:0016491">
    <property type="term" value="F:oxidoreductase activity"/>
    <property type="evidence" value="ECO:0007669"/>
    <property type="project" value="UniProtKB-KW"/>
</dbReference>
<dbReference type="PANTHER" id="PTHR24321:SF8">
    <property type="entry name" value="ESTRADIOL 17-BETA-DEHYDROGENASE 8-RELATED"/>
    <property type="match status" value="1"/>
</dbReference>
<sequence>MFGRLDCLILNHATITHVGKQMEITEANFDEAINVNLKSCFFMIQESLPLLRAKGGNVLLTSSLSATDPFHSIGVYGITKAGINNMVRSLSVELMEYGIRVNAVAPGMVETEMSAPLTKGMVLNERNCAKPEHIAAVIATICSPGDGKFMNGEVYTVHGGFPRL</sequence>
<proteinExistence type="inferred from homology"/>
<dbReference type="PANTHER" id="PTHR24321">
    <property type="entry name" value="DEHYDROGENASES, SHORT CHAIN"/>
    <property type="match status" value="1"/>
</dbReference>
<evidence type="ECO:0000313" key="4">
    <source>
        <dbReference type="Proteomes" id="UP000785679"/>
    </source>
</evidence>
<keyword evidence="4" id="KW-1185">Reference proteome</keyword>
<organism evidence="3 4">
    <name type="scientific">Halteria grandinella</name>
    <dbReference type="NCBI Taxonomy" id="5974"/>
    <lineage>
        <taxon>Eukaryota</taxon>
        <taxon>Sar</taxon>
        <taxon>Alveolata</taxon>
        <taxon>Ciliophora</taxon>
        <taxon>Intramacronucleata</taxon>
        <taxon>Spirotrichea</taxon>
        <taxon>Stichotrichia</taxon>
        <taxon>Sporadotrichida</taxon>
        <taxon>Halteriidae</taxon>
        <taxon>Halteria</taxon>
    </lineage>
</organism>
<gene>
    <name evidence="3" type="ORF">FGO68_gene15219</name>
</gene>
<accession>A0A8J8SWE2</accession>
<dbReference type="InterPro" id="IPR036291">
    <property type="entry name" value="NAD(P)-bd_dom_sf"/>
</dbReference>
<dbReference type="SUPFAM" id="SSF51735">
    <property type="entry name" value="NAD(P)-binding Rossmann-fold domains"/>
    <property type="match status" value="1"/>
</dbReference>
<dbReference type="Pfam" id="PF13561">
    <property type="entry name" value="adh_short_C2"/>
    <property type="match status" value="1"/>
</dbReference>
<evidence type="ECO:0000256" key="1">
    <source>
        <dbReference type="ARBA" id="ARBA00006484"/>
    </source>
</evidence>
<comment type="similarity">
    <text evidence="1">Belongs to the short-chain dehydrogenases/reductases (SDR) family.</text>
</comment>
<dbReference type="PROSITE" id="PS00061">
    <property type="entry name" value="ADH_SHORT"/>
    <property type="match status" value="1"/>
</dbReference>
<evidence type="ECO:0000256" key="2">
    <source>
        <dbReference type="ARBA" id="ARBA00023002"/>
    </source>
</evidence>
<name>A0A8J8SWE2_HALGN</name>
<dbReference type="InterPro" id="IPR002347">
    <property type="entry name" value="SDR_fam"/>
</dbReference>
<keyword evidence="2" id="KW-0560">Oxidoreductase</keyword>
<dbReference type="EMBL" id="RRYP01020976">
    <property type="protein sequence ID" value="TNV72786.1"/>
    <property type="molecule type" value="Genomic_DNA"/>
</dbReference>
<dbReference type="Proteomes" id="UP000785679">
    <property type="component" value="Unassembled WGS sequence"/>
</dbReference>
<protein>
    <submittedName>
        <fullName evidence="3">Uncharacterized protein</fullName>
    </submittedName>
</protein>
<comment type="caution">
    <text evidence="3">The sequence shown here is derived from an EMBL/GenBank/DDBJ whole genome shotgun (WGS) entry which is preliminary data.</text>
</comment>
<dbReference type="OrthoDB" id="1393670at2759"/>
<dbReference type="AlphaFoldDB" id="A0A8J8SWE2"/>
<evidence type="ECO:0000313" key="3">
    <source>
        <dbReference type="EMBL" id="TNV72786.1"/>
    </source>
</evidence>
<dbReference type="PRINTS" id="PR00081">
    <property type="entry name" value="GDHRDH"/>
</dbReference>
<dbReference type="InterPro" id="IPR020904">
    <property type="entry name" value="Sc_DH/Rdtase_CS"/>
</dbReference>
<reference evidence="3" key="1">
    <citation type="submission" date="2019-06" db="EMBL/GenBank/DDBJ databases">
        <authorList>
            <person name="Zheng W."/>
        </authorList>
    </citation>
    <scope>NUCLEOTIDE SEQUENCE</scope>
    <source>
        <strain evidence="3">QDHG01</strain>
    </source>
</reference>